<dbReference type="PANTHER" id="PTHR31169">
    <property type="entry name" value="OS05G0300700 PROTEIN"/>
    <property type="match status" value="1"/>
</dbReference>
<evidence type="ECO:0000313" key="12">
    <source>
        <dbReference type="EMBL" id="KAK9286364.1"/>
    </source>
</evidence>
<keyword evidence="3" id="KW-0963">Cytoplasm</keyword>
<feature type="domain" description="Zinc-finger" evidence="11">
    <location>
        <begin position="166"/>
        <end position="262"/>
    </location>
</feature>
<dbReference type="AlphaFoldDB" id="A0AAP0RXQ0"/>
<protein>
    <recommendedName>
        <fullName evidence="11">Zinc-finger domain-containing protein</fullName>
    </recommendedName>
</protein>
<keyword evidence="8" id="KW-0804">Transcription</keyword>
<evidence type="ECO:0000313" key="13">
    <source>
        <dbReference type="Proteomes" id="UP001415857"/>
    </source>
</evidence>
<keyword evidence="4" id="KW-1017">Isopeptide bond</keyword>
<proteinExistence type="predicted"/>
<dbReference type="GO" id="GO:0005737">
    <property type="term" value="C:cytoplasm"/>
    <property type="evidence" value="ECO:0007669"/>
    <property type="project" value="UniProtKB-SubCell"/>
</dbReference>
<evidence type="ECO:0000256" key="8">
    <source>
        <dbReference type="ARBA" id="ARBA00023163"/>
    </source>
</evidence>
<keyword evidence="7" id="KW-0805">Transcription regulation</keyword>
<dbReference type="Pfam" id="PF10497">
    <property type="entry name" value="zf-4CXXC_R1"/>
    <property type="match status" value="1"/>
</dbReference>
<keyword evidence="5" id="KW-0597">Phosphoprotein</keyword>
<dbReference type="EMBL" id="JBBPBK010000004">
    <property type="protein sequence ID" value="KAK9286364.1"/>
    <property type="molecule type" value="Genomic_DNA"/>
</dbReference>
<feature type="compositionally biased region" description="Basic residues" evidence="10">
    <location>
        <begin position="1"/>
        <end position="11"/>
    </location>
</feature>
<comment type="caution">
    <text evidence="12">The sequence shown here is derived from an EMBL/GenBank/DDBJ whole genome shotgun (WGS) entry which is preliminary data.</text>
</comment>
<feature type="compositionally biased region" description="Low complexity" evidence="10">
    <location>
        <begin position="60"/>
        <end position="73"/>
    </location>
</feature>
<keyword evidence="9" id="KW-0539">Nucleus</keyword>
<dbReference type="Proteomes" id="UP001415857">
    <property type="component" value="Unassembled WGS sequence"/>
</dbReference>
<dbReference type="InterPro" id="IPR040221">
    <property type="entry name" value="CDCA7/CDA7L"/>
</dbReference>
<feature type="compositionally biased region" description="Polar residues" evidence="10">
    <location>
        <begin position="13"/>
        <end position="34"/>
    </location>
</feature>
<feature type="compositionally biased region" description="Basic and acidic residues" evidence="10">
    <location>
        <begin position="387"/>
        <end position="397"/>
    </location>
</feature>
<accession>A0AAP0RXQ0</accession>
<organism evidence="12 13">
    <name type="scientific">Liquidambar formosana</name>
    <name type="common">Formosan gum</name>
    <dbReference type="NCBI Taxonomy" id="63359"/>
    <lineage>
        <taxon>Eukaryota</taxon>
        <taxon>Viridiplantae</taxon>
        <taxon>Streptophyta</taxon>
        <taxon>Embryophyta</taxon>
        <taxon>Tracheophyta</taxon>
        <taxon>Spermatophyta</taxon>
        <taxon>Magnoliopsida</taxon>
        <taxon>eudicotyledons</taxon>
        <taxon>Gunneridae</taxon>
        <taxon>Pentapetalae</taxon>
        <taxon>Saxifragales</taxon>
        <taxon>Altingiaceae</taxon>
        <taxon>Liquidambar</taxon>
    </lineage>
</organism>
<evidence type="ECO:0000256" key="2">
    <source>
        <dbReference type="ARBA" id="ARBA00004496"/>
    </source>
</evidence>
<evidence type="ECO:0000256" key="9">
    <source>
        <dbReference type="ARBA" id="ARBA00023242"/>
    </source>
</evidence>
<evidence type="ECO:0000256" key="5">
    <source>
        <dbReference type="ARBA" id="ARBA00022553"/>
    </source>
</evidence>
<name>A0AAP0RXQ0_LIQFO</name>
<evidence type="ECO:0000256" key="10">
    <source>
        <dbReference type="SAM" id="MobiDB-lite"/>
    </source>
</evidence>
<feature type="region of interest" description="Disordered" evidence="10">
    <location>
        <begin position="1"/>
        <end position="120"/>
    </location>
</feature>
<evidence type="ECO:0000259" key="11">
    <source>
        <dbReference type="Pfam" id="PF10497"/>
    </source>
</evidence>
<evidence type="ECO:0000256" key="1">
    <source>
        <dbReference type="ARBA" id="ARBA00004123"/>
    </source>
</evidence>
<feature type="compositionally biased region" description="Pro residues" evidence="10">
    <location>
        <begin position="84"/>
        <end position="93"/>
    </location>
</feature>
<evidence type="ECO:0000256" key="6">
    <source>
        <dbReference type="ARBA" id="ARBA00022843"/>
    </source>
</evidence>
<keyword evidence="13" id="KW-1185">Reference proteome</keyword>
<dbReference type="GO" id="GO:0006355">
    <property type="term" value="P:regulation of DNA-templated transcription"/>
    <property type="evidence" value="ECO:0007669"/>
    <property type="project" value="InterPro"/>
</dbReference>
<comment type="subcellular location">
    <subcellularLocation>
        <location evidence="2">Cytoplasm</location>
    </subcellularLocation>
    <subcellularLocation>
        <location evidence="1">Nucleus</location>
    </subcellularLocation>
</comment>
<dbReference type="InterPro" id="IPR018866">
    <property type="entry name" value="Znf-4CXXC_R1"/>
</dbReference>
<evidence type="ECO:0000256" key="4">
    <source>
        <dbReference type="ARBA" id="ARBA00022499"/>
    </source>
</evidence>
<sequence length="430" mass="48441">MVGQRKRKRASTLKPSQNPNQQKDNEETLSSGNGEISGYEKCRDQRIKENMQRMQKLGILDLSLKLQPPKSSSTRNASHKTNPKSPPLLPPSEPPRRSSRLKNATPISYSEIRNKKSETSKNDEIYIREGSKPEIYTEEHDKLLGDCKTSWTLLADGYDKNGKRIYDQVKGETCHQCRQKTLGLHTHCSKCDLVQGQFCGDCLYMRYGENVIEANQNSSWICPVCRGICNCSLCRNAKGWTPTGNLYRKVSNLGFKSVAHYLIQTRRSQPIAEDIGTEPISANELLLIADTGSQTSLDDEFLDEDKGHEGSPKPQLHGNIDDGMEEEEEEVRCLENKHIDGFPKRQPEDIKDDGMEEKEKVHDLERIHVHITGAYSKDEDDAVDNVDELKEEKEGKGNRGLNNSKLEIGSKLYVEPAVTSTPAPNSLLED</sequence>
<feature type="region of interest" description="Disordered" evidence="10">
    <location>
        <begin position="386"/>
        <end position="409"/>
    </location>
</feature>
<evidence type="ECO:0000256" key="3">
    <source>
        <dbReference type="ARBA" id="ARBA00022490"/>
    </source>
</evidence>
<feature type="region of interest" description="Disordered" evidence="10">
    <location>
        <begin position="297"/>
        <end position="320"/>
    </location>
</feature>
<keyword evidence="6" id="KW-0832">Ubl conjugation</keyword>
<feature type="compositionally biased region" description="Basic and acidic residues" evidence="10">
    <location>
        <begin position="38"/>
        <end position="51"/>
    </location>
</feature>
<reference evidence="12 13" key="1">
    <citation type="journal article" date="2024" name="Plant J.">
        <title>Genome sequences and population genomics reveal climatic adaptation and genomic divergence between two closely related sweetgum species.</title>
        <authorList>
            <person name="Xu W.Q."/>
            <person name="Ren C.Q."/>
            <person name="Zhang X.Y."/>
            <person name="Comes H.P."/>
            <person name="Liu X.H."/>
            <person name="Li Y.G."/>
            <person name="Kettle C.J."/>
            <person name="Jalonen R."/>
            <person name="Gaisberger H."/>
            <person name="Ma Y.Z."/>
            <person name="Qiu Y.X."/>
        </authorList>
    </citation>
    <scope>NUCLEOTIDE SEQUENCE [LARGE SCALE GENOMIC DNA]</scope>
    <source>
        <strain evidence="12">Hangzhou</strain>
    </source>
</reference>
<dbReference type="PANTHER" id="PTHR31169:SF33">
    <property type="entry name" value="CELL DIVISION CYCLE-ASSOCIATED 7-LIKE PROTEIN"/>
    <property type="match status" value="1"/>
</dbReference>
<dbReference type="GO" id="GO:0005634">
    <property type="term" value="C:nucleus"/>
    <property type="evidence" value="ECO:0007669"/>
    <property type="project" value="UniProtKB-SubCell"/>
</dbReference>
<gene>
    <name evidence="12" type="ORF">L1049_014758</name>
</gene>
<evidence type="ECO:0000256" key="7">
    <source>
        <dbReference type="ARBA" id="ARBA00023015"/>
    </source>
</evidence>